<dbReference type="InterPro" id="IPR052336">
    <property type="entry name" value="MlaD_Phospholipid_Transporter"/>
</dbReference>
<gene>
    <name evidence="2" type="ORF">NBH00_11075</name>
</gene>
<evidence type="ECO:0000313" key="3">
    <source>
        <dbReference type="Proteomes" id="UP001056035"/>
    </source>
</evidence>
<dbReference type="PANTHER" id="PTHR33371">
    <property type="entry name" value="INTERMEMBRANE PHOSPHOLIPID TRANSPORT SYSTEM BINDING PROTEIN MLAD-RELATED"/>
    <property type="match status" value="1"/>
</dbReference>
<feature type="domain" description="Mce/MlaD" evidence="1">
    <location>
        <begin position="31"/>
        <end position="108"/>
    </location>
</feature>
<name>A0ABY5DXH0_9ACTN</name>
<dbReference type="InterPro" id="IPR003399">
    <property type="entry name" value="Mce/MlaD"/>
</dbReference>
<organism evidence="2 3">
    <name type="scientific">Paraconexibacter antarcticus</name>
    <dbReference type="NCBI Taxonomy" id="2949664"/>
    <lineage>
        <taxon>Bacteria</taxon>
        <taxon>Bacillati</taxon>
        <taxon>Actinomycetota</taxon>
        <taxon>Thermoleophilia</taxon>
        <taxon>Solirubrobacterales</taxon>
        <taxon>Paraconexibacteraceae</taxon>
        <taxon>Paraconexibacter</taxon>
    </lineage>
</organism>
<accession>A0ABY5DXH0</accession>
<dbReference type="PANTHER" id="PTHR33371:SF4">
    <property type="entry name" value="INTERMEMBRANE PHOSPHOLIPID TRANSPORT SYSTEM BINDING PROTEIN MLAD"/>
    <property type="match status" value="1"/>
</dbReference>
<proteinExistence type="predicted"/>
<dbReference type="Proteomes" id="UP001056035">
    <property type="component" value="Chromosome"/>
</dbReference>
<keyword evidence="3" id="KW-1185">Reference proteome</keyword>
<dbReference type="RefSeq" id="WP_254573394.1">
    <property type="nucleotide sequence ID" value="NZ_CP098502.1"/>
</dbReference>
<dbReference type="EMBL" id="CP098502">
    <property type="protein sequence ID" value="UTI66728.1"/>
    <property type="molecule type" value="Genomic_DNA"/>
</dbReference>
<sequence>MRRRPAIGAALAVAVLGALLLAWGGGSSGSSYRVDAVFDTAKGLVPGQTVKIAGARVGHVVGVQLVPGPAAKIQLKIPGRYGPFSVDAHCRILPEGLISENYVECDPGRSRVHLPAAADGVPTVPRAHTTVPVTLQNVIDVFAAPTSERLRIVLNELGIATAGRGRELNAVLRRANPSLTQARALTAILDRQNRTIGDAVDQTDRVLGALAGDRRAVRTFVGRAADLSDTLAPASHGIAATVRGLPQALASTDATLGQVRRLTTHATPLLHDVRVAAPALGTTARVLGAFSRRGGPAVDALAQAASTGRRTLPPASRLVGALRRLARAAQPVAPQLRDLLVSLRNTGGIEGVLNLGYTLASMSSGYDAVSHMAGVYIGVAPGCIVANLLNTALPPGCDHRFGAPGHGTVPVNAPGAGPQDQFDTVLSGARANPAARRALPSAPASRRTASALLDFLLR</sequence>
<reference evidence="2 3" key="1">
    <citation type="submission" date="2022-06" db="EMBL/GenBank/DDBJ databases">
        <title>Paraconexibacter antarcticus.</title>
        <authorList>
            <person name="Kim C.S."/>
        </authorList>
    </citation>
    <scope>NUCLEOTIDE SEQUENCE [LARGE SCALE GENOMIC DNA]</scope>
    <source>
        <strain evidence="2 3">02-257</strain>
    </source>
</reference>
<protein>
    <submittedName>
        <fullName evidence="2">MlaD family protein</fullName>
    </submittedName>
</protein>
<dbReference type="Pfam" id="PF02470">
    <property type="entry name" value="MlaD"/>
    <property type="match status" value="1"/>
</dbReference>
<evidence type="ECO:0000259" key="1">
    <source>
        <dbReference type="Pfam" id="PF02470"/>
    </source>
</evidence>
<evidence type="ECO:0000313" key="2">
    <source>
        <dbReference type="EMBL" id="UTI66728.1"/>
    </source>
</evidence>